<organism evidence="2">
    <name type="scientific">Oryza barthii</name>
    <dbReference type="NCBI Taxonomy" id="65489"/>
    <lineage>
        <taxon>Eukaryota</taxon>
        <taxon>Viridiplantae</taxon>
        <taxon>Streptophyta</taxon>
        <taxon>Embryophyta</taxon>
        <taxon>Tracheophyta</taxon>
        <taxon>Spermatophyta</taxon>
        <taxon>Magnoliopsida</taxon>
        <taxon>Liliopsida</taxon>
        <taxon>Poales</taxon>
        <taxon>Poaceae</taxon>
        <taxon>BOP clade</taxon>
        <taxon>Oryzoideae</taxon>
        <taxon>Oryzeae</taxon>
        <taxon>Oryzinae</taxon>
        <taxon>Oryza</taxon>
    </lineage>
</organism>
<dbReference type="HOGENOM" id="CLU_1605216_0_0_1"/>
<name>A0A0D3HC05_9ORYZ</name>
<proteinExistence type="predicted"/>
<sequence length="166" mass="18120">MRIRVGNKKPLKDEGKGEDEDGAEEAAIREQREDEHAAADGHLGKHDHPRDEQLHQHHRRRRLPSRCCRLSARAVDVHLVGSDEVDREGGVGVDAADLGGGEDDVARELCGEGLDVGLLGEVELGVNEDDHVDEAEGDEVVEDGRGGKHATVESAWGARHLPSRWI</sequence>
<accession>A0A0D3HC05</accession>
<reference evidence="2" key="2">
    <citation type="submission" date="2015-03" db="UniProtKB">
        <authorList>
            <consortium name="EnsemblPlants"/>
        </authorList>
    </citation>
    <scope>IDENTIFICATION</scope>
</reference>
<keyword evidence="3" id="KW-1185">Reference proteome</keyword>
<feature type="region of interest" description="Disordered" evidence="1">
    <location>
        <begin position="1"/>
        <end position="65"/>
    </location>
</feature>
<dbReference type="AlphaFoldDB" id="A0A0D3HC05"/>
<dbReference type="Proteomes" id="UP000026960">
    <property type="component" value="Chromosome 10"/>
</dbReference>
<evidence type="ECO:0000313" key="3">
    <source>
        <dbReference type="Proteomes" id="UP000026960"/>
    </source>
</evidence>
<dbReference type="PaxDb" id="65489-OBART10G04970.1"/>
<dbReference type="Gramene" id="OBART10G04970.1">
    <property type="protein sequence ID" value="OBART10G04970.1"/>
    <property type="gene ID" value="OBART10G04970"/>
</dbReference>
<reference evidence="2" key="1">
    <citation type="journal article" date="2009" name="Rice">
        <title>De Novo Next Generation Sequencing of Plant Genomes.</title>
        <authorList>
            <person name="Rounsley S."/>
            <person name="Marri P.R."/>
            <person name="Yu Y."/>
            <person name="He R."/>
            <person name="Sisneros N."/>
            <person name="Goicoechea J.L."/>
            <person name="Lee S.J."/>
            <person name="Angelova A."/>
            <person name="Kudrna D."/>
            <person name="Luo M."/>
            <person name="Affourtit J."/>
            <person name="Desany B."/>
            <person name="Knight J."/>
            <person name="Niazi F."/>
            <person name="Egholm M."/>
            <person name="Wing R.A."/>
        </authorList>
    </citation>
    <scope>NUCLEOTIDE SEQUENCE [LARGE SCALE GENOMIC DNA]</scope>
    <source>
        <strain evidence="2">cv. IRGC 105608</strain>
    </source>
</reference>
<protein>
    <submittedName>
        <fullName evidence="2">Uncharacterized protein</fullName>
    </submittedName>
</protein>
<dbReference type="EnsemblPlants" id="OBART10G04970.1">
    <property type="protein sequence ID" value="OBART10G04970.1"/>
    <property type="gene ID" value="OBART10G04970"/>
</dbReference>
<evidence type="ECO:0000256" key="1">
    <source>
        <dbReference type="SAM" id="MobiDB-lite"/>
    </source>
</evidence>
<feature type="compositionally biased region" description="Basic and acidic residues" evidence="1">
    <location>
        <begin position="26"/>
        <end position="55"/>
    </location>
</feature>
<evidence type="ECO:0000313" key="2">
    <source>
        <dbReference type="EnsemblPlants" id="OBART10G04970.1"/>
    </source>
</evidence>